<name>A0A9W9ITN4_9EURO</name>
<reference evidence="1" key="1">
    <citation type="submission" date="2022-11" db="EMBL/GenBank/DDBJ databases">
        <authorList>
            <person name="Petersen C."/>
        </authorList>
    </citation>
    <scope>NUCLEOTIDE SEQUENCE</scope>
    <source>
        <strain evidence="1">IBT 21917</strain>
    </source>
</reference>
<sequence length="147" mass="16629">YPSPFLAYQDYFDQIYGSLIDNLIHFPNFTDLHQFDGFFKAFNLSWRRGDYYRETFQINRSCIFPTSIQPSSLLNAYSMKALHVKVLELQRGCATTESLAFPPMEVDQSQAAVVAARIGEGTLVYCGDVNGAPESHALMMALCGFKY</sequence>
<dbReference type="OrthoDB" id="245563at2759"/>
<evidence type="ECO:0000313" key="2">
    <source>
        <dbReference type="Proteomes" id="UP001146351"/>
    </source>
</evidence>
<protein>
    <submittedName>
        <fullName evidence="1">Uncharacterized protein</fullName>
    </submittedName>
</protein>
<dbReference type="Proteomes" id="UP001146351">
    <property type="component" value="Unassembled WGS sequence"/>
</dbReference>
<accession>A0A9W9ITN4</accession>
<evidence type="ECO:0000313" key="1">
    <source>
        <dbReference type="EMBL" id="KAJ5182880.1"/>
    </source>
</evidence>
<comment type="caution">
    <text evidence="1">The sequence shown here is derived from an EMBL/GenBank/DDBJ whole genome shotgun (WGS) entry which is preliminary data.</text>
</comment>
<reference evidence="1" key="2">
    <citation type="journal article" date="2023" name="IMA Fungus">
        <title>Comparative genomic study of the Penicillium genus elucidates a diverse pangenome and 15 lateral gene transfer events.</title>
        <authorList>
            <person name="Petersen C."/>
            <person name="Sorensen T."/>
            <person name="Nielsen M.R."/>
            <person name="Sondergaard T.E."/>
            <person name="Sorensen J.L."/>
            <person name="Fitzpatrick D.A."/>
            <person name="Frisvad J.C."/>
            <person name="Nielsen K.L."/>
        </authorList>
    </citation>
    <scope>NUCLEOTIDE SEQUENCE</scope>
    <source>
        <strain evidence="1">IBT 21917</strain>
    </source>
</reference>
<dbReference type="AlphaFoldDB" id="A0A9W9ITN4"/>
<dbReference type="EMBL" id="JAPQKO010000001">
    <property type="protein sequence ID" value="KAJ5182880.1"/>
    <property type="molecule type" value="Genomic_DNA"/>
</dbReference>
<keyword evidence="2" id="KW-1185">Reference proteome</keyword>
<organism evidence="1 2">
    <name type="scientific">Penicillium capsulatum</name>
    <dbReference type="NCBI Taxonomy" id="69766"/>
    <lineage>
        <taxon>Eukaryota</taxon>
        <taxon>Fungi</taxon>
        <taxon>Dikarya</taxon>
        <taxon>Ascomycota</taxon>
        <taxon>Pezizomycotina</taxon>
        <taxon>Eurotiomycetes</taxon>
        <taxon>Eurotiomycetidae</taxon>
        <taxon>Eurotiales</taxon>
        <taxon>Aspergillaceae</taxon>
        <taxon>Penicillium</taxon>
    </lineage>
</organism>
<proteinExistence type="predicted"/>
<gene>
    <name evidence="1" type="ORF">N7492_000496</name>
</gene>
<feature type="non-terminal residue" evidence="1">
    <location>
        <position position="1"/>
    </location>
</feature>